<feature type="compositionally biased region" description="Polar residues" evidence="1">
    <location>
        <begin position="1"/>
        <end position="25"/>
    </location>
</feature>
<organism evidence="2 3">
    <name type="scientific">Euplotes crassus</name>
    <dbReference type="NCBI Taxonomy" id="5936"/>
    <lineage>
        <taxon>Eukaryota</taxon>
        <taxon>Sar</taxon>
        <taxon>Alveolata</taxon>
        <taxon>Ciliophora</taxon>
        <taxon>Intramacronucleata</taxon>
        <taxon>Spirotrichea</taxon>
        <taxon>Hypotrichia</taxon>
        <taxon>Euplotida</taxon>
        <taxon>Euplotidae</taxon>
        <taxon>Moneuplotes</taxon>
    </lineage>
</organism>
<proteinExistence type="predicted"/>
<gene>
    <name evidence="2" type="ORF">ECRASSUSDP1_LOCUS264</name>
</gene>
<reference evidence="2" key="1">
    <citation type="submission" date="2023-07" db="EMBL/GenBank/DDBJ databases">
        <authorList>
            <consortium name="AG Swart"/>
            <person name="Singh M."/>
            <person name="Singh A."/>
            <person name="Seah K."/>
            <person name="Emmerich C."/>
        </authorList>
    </citation>
    <scope>NUCLEOTIDE SEQUENCE</scope>
    <source>
        <strain evidence="2">DP1</strain>
    </source>
</reference>
<evidence type="ECO:0000313" key="2">
    <source>
        <dbReference type="EMBL" id="CAI2358980.1"/>
    </source>
</evidence>
<accession>A0AAD1X660</accession>
<feature type="region of interest" description="Disordered" evidence="1">
    <location>
        <begin position="1"/>
        <end position="29"/>
    </location>
</feature>
<dbReference type="EMBL" id="CAMPGE010000246">
    <property type="protein sequence ID" value="CAI2358980.1"/>
    <property type="molecule type" value="Genomic_DNA"/>
</dbReference>
<name>A0AAD1X660_EUPCR</name>
<evidence type="ECO:0000256" key="1">
    <source>
        <dbReference type="SAM" id="MobiDB-lite"/>
    </source>
</evidence>
<comment type="caution">
    <text evidence="2">The sequence shown here is derived from an EMBL/GenBank/DDBJ whole genome shotgun (WGS) entry which is preliminary data.</text>
</comment>
<dbReference type="AlphaFoldDB" id="A0AAD1X660"/>
<evidence type="ECO:0000313" key="3">
    <source>
        <dbReference type="Proteomes" id="UP001295684"/>
    </source>
</evidence>
<dbReference type="Proteomes" id="UP001295684">
    <property type="component" value="Unassembled WGS sequence"/>
</dbReference>
<protein>
    <submittedName>
        <fullName evidence="2">Uncharacterized protein</fullName>
    </submittedName>
</protein>
<sequence length="89" mass="10393">MYTFLMNNRPNSSDRICSEQDSSMPKNLGSRYHNSGNWMRADLYDREVGDDISCGDWSSGNSKEENCCQFNLNFAEYFNFSFQLISNQY</sequence>
<keyword evidence="3" id="KW-1185">Reference proteome</keyword>